<evidence type="ECO:0000313" key="2">
    <source>
        <dbReference type="Proteomes" id="UP001163321"/>
    </source>
</evidence>
<proteinExistence type="predicted"/>
<dbReference type="EMBL" id="CM047582">
    <property type="protein sequence ID" value="KAI9915205.1"/>
    <property type="molecule type" value="Genomic_DNA"/>
</dbReference>
<evidence type="ECO:0000313" key="1">
    <source>
        <dbReference type="EMBL" id="KAI9915205.1"/>
    </source>
</evidence>
<organism evidence="1 2">
    <name type="scientific">Peronosclerospora sorghi</name>
    <dbReference type="NCBI Taxonomy" id="230839"/>
    <lineage>
        <taxon>Eukaryota</taxon>
        <taxon>Sar</taxon>
        <taxon>Stramenopiles</taxon>
        <taxon>Oomycota</taxon>
        <taxon>Peronosporomycetes</taxon>
        <taxon>Peronosporales</taxon>
        <taxon>Peronosporaceae</taxon>
        <taxon>Peronosclerospora</taxon>
    </lineage>
</organism>
<sequence>MHATGPANWSNPDDFFRSRHTLILLGTSDESRGEAAILGREQARGSQGLQLVLYPAQLTKGANEIFGGRTAKFNDTAACLNGGKHSQGSCVGRIGQALALATQLFVIALVLAGLAKIVGLGQIFPIRLAAGQFVLHEADQAFDVSVQKTSSSSHGYVGGSIWVVAVVVVEVSRSILWPSPRSTVDITDVDVNEKKLNLVKNMIFGSPYTGYRNREKFVCAQSVDSLEKAMSSKALRSI</sequence>
<gene>
    <name evidence="1" type="ORF">PsorP6_007061</name>
</gene>
<name>A0ACC0W8Q2_9STRA</name>
<comment type="caution">
    <text evidence="1">The sequence shown here is derived from an EMBL/GenBank/DDBJ whole genome shotgun (WGS) entry which is preliminary data.</text>
</comment>
<keyword evidence="2" id="KW-1185">Reference proteome</keyword>
<accession>A0ACC0W8Q2</accession>
<reference evidence="1 2" key="1">
    <citation type="journal article" date="2022" name="bioRxiv">
        <title>The genome of the oomycete Peronosclerospora sorghi, a cosmopolitan pathogen of maize and sorghum, is inflated with dispersed pseudogenes.</title>
        <authorList>
            <person name="Fletcher K."/>
            <person name="Martin F."/>
            <person name="Isakeit T."/>
            <person name="Cavanaugh K."/>
            <person name="Magill C."/>
            <person name="Michelmore R."/>
        </authorList>
    </citation>
    <scope>NUCLEOTIDE SEQUENCE [LARGE SCALE GENOMIC DNA]</scope>
    <source>
        <strain evidence="1">P6</strain>
    </source>
</reference>
<protein>
    <submittedName>
        <fullName evidence="1">Uncharacterized protein</fullName>
    </submittedName>
</protein>
<dbReference type="Proteomes" id="UP001163321">
    <property type="component" value="Chromosome 3"/>
</dbReference>